<comment type="caution">
    <text evidence="1">The sequence shown here is derived from an EMBL/GenBank/DDBJ whole genome shotgun (WGS) entry which is preliminary data.</text>
</comment>
<evidence type="ECO:0000313" key="1">
    <source>
        <dbReference type="EMBL" id="GAJ16447.1"/>
    </source>
</evidence>
<gene>
    <name evidence="1" type="ORF">S12H4_62034</name>
</gene>
<dbReference type="EMBL" id="BARW01041419">
    <property type="protein sequence ID" value="GAJ16447.1"/>
    <property type="molecule type" value="Genomic_DNA"/>
</dbReference>
<dbReference type="AlphaFoldDB" id="X1VF09"/>
<reference evidence="1" key="1">
    <citation type="journal article" date="2014" name="Front. Microbiol.">
        <title>High frequency of phylogenetically diverse reductive dehalogenase-homologous genes in deep subseafloor sedimentary metagenomes.</title>
        <authorList>
            <person name="Kawai M."/>
            <person name="Futagami T."/>
            <person name="Toyoda A."/>
            <person name="Takaki Y."/>
            <person name="Nishi S."/>
            <person name="Hori S."/>
            <person name="Arai W."/>
            <person name="Tsubouchi T."/>
            <person name="Morono Y."/>
            <person name="Uchiyama I."/>
            <person name="Ito T."/>
            <person name="Fujiyama A."/>
            <person name="Inagaki F."/>
            <person name="Takami H."/>
        </authorList>
    </citation>
    <scope>NUCLEOTIDE SEQUENCE</scope>
    <source>
        <strain evidence="1">Expedition CK06-06</strain>
    </source>
</reference>
<proteinExistence type="predicted"/>
<feature type="non-terminal residue" evidence="1">
    <location>
        <position position="76"/>
    </location>
</feature>
<organism evidence="1">
    <name type="scientific">marine sediment metagenome</name>
    <dbReference type="NCBI Taxonomy" id="412755"/>
    <lineage>
        <taxon>unclassified sequences</taxon>
        <taxon>metagenomes</taxon>
        <taxon>ecological metagenomes</taxon>
    </lineage>
</organism>
<sequence length="76" mass="8583">MGAMIGLTVAVAVINTFTPAYAAEPTPPAPGGYISIDEAIEILDRARESHIWYMEHPEYCNEWTGDVDWNRDWVEQ</sequence>
<name>X1VF09_9ZZZZ</name>
<protein>
    <submittedName>
        <fullName evidence="1">Uncharacterized protein</fullName>
    </submittedName>
</protein>
<accession>X1VF09</accession>